<dbReference type="PROSITE" id="PS50075">
    <property type="entry name" value="CARRIER"/>
    <property type="match status" value="1"/>
</dbReference>
<dbReference type="PANTHER" id="PTHR45527">
    <property type="entry name" value="NONRIBOSOMAL PEPTIDE SYNTHETASE"/>
    <property type="match status" value="1"/>
</dbReference>
<dbReference type="PROSITE" id="PS00012">
    <property type="entry name" value="PHOSPHOPANTETHEINE"/>
    <property type="match status" value="1"/>
</dbReference>
<dbReference type="PANTHER" id="PTHR45527:SF1">
    <property type="entry name" value="FATTY ACID SYNTHASE"/>
    <property type="match status" value="1"/>
</dbReference>
<dbReference type="InterPro" id="IPR020845">
    <property type="entry name" value="AMP-binding_CS"/>
</dbReference>
<dbReference type="InterPro" id="IPR036736">
    <property type="entry name" value="ACP-like_sf"/>
</dbReference>
<evidence type="ECO:0000256" key="4">
    <source>
        <dbReference type="ARBA" id="ARBA00022737"/>
    </source>
</evidence>
<dbReference type="Pfam" id="PF13193">
    <property type="entry name" value="AMP-binding_C"/>
    <property type="match status" value="2"/>
</dbReference>
<feature type="domain" description="Carrier" evidence="6">
    <location>
        <begin position="90"/>
        <end position="164"/>
    </location>
</feature>
<dbReference type="CDD" id="cd19534">
    <property type="entry name" value="E_NRPS"/>
    <property type="match status" value="1"/>
</dbReference>
<dbReference type="InterPro" id="IPR045851">
    <property type="entry name" value="AMP-bd_C_sf"/>
</dbReference>
<name>A0ABS8BFR9_9ACTN</name>
<dbReference type="Gene3D" id="1.10.1200.10">
    <property type="entry name" value="ACP-like"/>
    <property type="match status" value="1"/>
</dbReference>
<keyword evidence="8" id="KW-1185">Reference proteome</keyword>
<comment type="cofactor">
    <cofactor evidence="1">
        <name>pantetheine 4'-phosphate</name>
        <dbReference type="ChEBI" id="CHEBI:47942"/>
    </cofactor>
</comment>
<dbReference type="Gene3D" id="3.30.559.30">
    <property type="entry name" value="Nonribosomal peptide synthetase, condensation domain"/>
    <property type="match status" value="2"/>
</dbReference>
<dbReference type="SUPFAM" id="SSF52777">
    <property type="entry name" value="CoA-dependent acyltransferases"/>
    <property type="match status" value="4"/>
</dbReference>
<dbReference type="SUPFAM" id="SSF47336">
    <property type="entry name" value="ACP-like"/>
    <property type="match status" value="1"/>
</dbReference>
<dbReference type="CDD" id="cd19543">
    <property type="entry name" value="DCL_NRPS"/>
    <property type="match status" value="1"/>
</dbReference>
<dbReference type="NCBIfam" id="TIGR01733">
    <property type="entry name" value="AA-adenyl-dom"/>
    <property type="match status" value="1"/>
</dbReference>
<dbReference type="InterPro" id="IPR009081">
    <property type="entry name" value="PP-bd_ACP"/>
</dbReference>
<dbReference type="Gene3D" id="2.30.38.10">
    <property type="entry name" value="Luciferase, Domain 3"/>
    <property type="match status" value="1"/>
</dbReference>
<evidence type="ECO:0000259" key="6">
    <source>
        <dbReference type="PROSITE" id="PS50075"/>
    </source>
</evidence>
<keyword evidence="3" id="KW-0597">Phosphoprotein</keyword>
<dbReference type="Gene3D" id="3.40.50.980">
    <property type="match status" value="2"/>
</dbReference>
<dbReference type="EMBL" id="JAJAUY010000232">
    <property type="protein sequence ID" value="MCB5183479.1"/>
    <property type="molecule type" value="Genomic_DNA"/>
</dbReference>
<evidence type="ECO:0000256" key="5">
    <source>
        <dbReference type="ARBA" id="ARBA00023194"/>
    </source>
</evidence>
<keyword evidence="5" id="KW-0045">Antibiotic biosynthesis</keyword>
<dbReference type="InterPro" id="IPR000873">
    <property type="entry name" value="AMP-dep_synth/lig_dom"/>
</dbReference>
<dbReference type="RefSeq" id="WP_226730993.1">
    <property type="nucleotide sequence ID" value="NZ_JAJAUY010000232.1"/>
</dbReference>
<feature type="non-terminal residue" evidence="7">
    <location>
        <position position="1"/>
    </location>
</feature>
<dbReference type="Pfam" id="PF00668">
    <property type="entry name" value="Condensation"/>
    <property type="match status" value="2"/>
</dbReference>
<dbReference type="PROSITE" id="PS00455">
    <property type="entry name" value="AMP_BINDING"/>
    <property type="match status" value="1"/>
</dbReference>
<comment type="caution">
    <text evidence="7">The sequence shown here is derived from an EMBL/GenBank/DDBJ whole genome shotgun (WGS) entry which is preliminary data.</text>
</comment>
<dbReference type="Proteomes" id="UP001199054">
    <property type="component" value="Unassembled WGS sequence"/>
</dbReference>
<reference evidence="7 8" key="1">
    <citation type="submission" date="2021-10" db="EMBL/GenBank/DDBJ databases">
        <title>Streptomyces sp. strain SMC 277, a novel streptomycete isolated from soil.</title>
        <authorList>
            <person name="Chanama M."/>
        </authorList>
    </citation>
    <scope>NUCLEOTIDE SEQUENCE [LARGE SCALE GENOMIC DNA]</scope>
    <source>
        <strain evidence="7 8">SMC 277</strain>
    </source>
</reference>
<dbReference type="InterPro" id="IPR023213">
    <property type="entry name" value="CAT-like_dom_sf"/>
</dbReference>
<feature type="non-terminal residue" evidence="7">
    <location>
        <position position="1568"/>
    </location>
</feature>
<dbReference type="InterPro" id="IPR010060">
    <property type="entry name" value="NRPS_synth"/>
</dbReference>
<organism evidence="7 8">
    <name type="scientific">Streptomyces antimicrobicus</name>
    <dbReference type="NCBI Taxonomy" id="2883108"/>
    <lineage>
        <taxon>Bacteria</taxon>
        <taxon>Bacillati</taxon>
        <taxon>Actinomycetota</taxon>
        <taxon>Actinomycetes</taxon>
        <taxon>Kitasatosporales</taxon>
        <taxon>Streptomycetaceae</taxon>
        <taxon>Streptomyces</taxon>
    </lineage>
</organism>
<evidence type="ECO:0000256" key="1">
    <source>
        <dbReference type="ARBA" id="ARBA00001957"/>
    </source>
</evidence>
<dbReference type="Gene3D" id="3.30.300.30">
    <property type="match status" value="2"/>
</dbReference>
<dbReference type="SMART" id="SM00823">
    <property type="entry name" value="PKS_PP"/>
    <property type="match status" value="1"/>
</dbReference>
<dbReference type="Pfam" id="PF00501">
    <property type="entry name" value="AMP-binding"/>
    <property type="match status" value="1"/>
</dbReference>
<evidence type="ECO:0000256" key="3">
    <source>
        <dbReference type="ARBA" id="ARBA00022553"/>
    </source>
</evidence>
<dbReference type="Gene3D" id="3.30.559.10">
    <property type="entry name" value="Chloramphenicol acetyltransferase-like domain"/>
    <property type="match status" value="2"/>
</dbReference>
<evidence type="ECO:0000256" key="2">
    <source>
        <dbReference type="ARBA" id="ARBA00022450"/>
    </source>
</evidence>
<dbReference type="Pfam" id="PF00550">
    <property type="entry name" value="PP-binding"/>
    <property type="match status" value="1"/>
</dbReference>
<dbReference type="InterPro" id="IPR025110">
    <property type="entry name" value="AMP-bd_C"/>
</dbReference>
<evidence type="ECO:0000313" key="8">
    <source>
        <dbReference type="Proteomes" id="UP001199054"/>
    </source>
</evidence>
<dbReference type="NCBIfam" id="TIGR01720">
    <property type="entry name" value="NRPS-para261"/>
    <property type="match status" value="1"/>
</dbReference>
<dbReference type="InterPro" id="IPR001242">
    <property type="entry name" value="Condensation_dom"/>
</dbReference>
<evidence type="ECO:0000313" key="7">
    <source>
        <dbReference type="EMBL" id="MCB5183479.1"/>
    </source>
</evidence>
<gene>
    <name evidence="7" type="ORF">LG632_29500</name>
</gene>
<dbReference type="InterPro" id="IPR006162">
    <property type="entry name" value="Ppantetheine_attach_site"/>
</dbReference>
<accession>A0ABS8BFR9</accession>
<dbReference type="InterPro" id="IPR010071">
    <property type="entry name" value="AA_adenyl_dom"/>
</dbReference>
<dbReference type="SUPFAM" id="SSF56801">
    <property type="entry name" value="Acetyl-CoA synthetase-like"/>
    <property type="match status" value="2"/>
</dbReference>
<keyword evidence="2" id="KW-0596">Phosphopantetheine</keyword>
<sequence>VLARHPQVAQAAVVVRDDPGGRRLAAYAVPAGSAAPDPASLRAHLAAELPEHMVPAFVVLLPALPLTPNGKLDRKALPAPDLAPAGTGRPPATPQEEILCALFAEVLRLPAVGADDSFFDLGGDSIVSIQLVAKARSRGLVLTPRDVFKARTVAALAALARTSDTSDEEMDDQMTDDGLGAVPLTPIMHWLRERQGPVDGFSQSVLLQVPAGAVESDLAAALQAVLDRHDMLRIELTRRGPLWGLKARERGAVSAAAVLDRVAVTAADADRLAEIVAERAEAERRALAPEAGDVLRAVWFDLGATTPGRLLLTVHHLAVDGVSWRILLPDLESAWQAAASGTTPRLPAVGTSYRRWAEQLTARAQDPGLLDELELWTDLLTGPAEPLAPRPLDPRRDTVATARTLSLTLPADRTAPLLTTVPAALRAGVTDVLLAGLGLAVTEWRRRHGRDTSAELLIDLEGHGRVEDDGTDLSRTVGWFTALHPVRLPAGTWQEPSAAVREVKERLRAVPDSGLGFGLLRHLNPQTALALAGLPTPEIGFNYLGRFGRTDGTDWAPAAESGVIGGGADAAMGMPHAVEVNALAEDGPDGPSLVATWTWAGELLAESDVAELAGLWFEALTRLSGEDPAGGGGLTPSDLPLVELTQAQVSRLEAEVPGLADVLPLAPLQEGLLFHSLLDTGAPDVYTVQLFADLQGPLDTAALRAAAAGLLRRHPNLRAAFRHDGLPRPVQVVPAEVALPWKETDLSHLDATDRAAALEELLAADRADRFDVTAPPLVRFHLVKLADDQHRLLLSNHHVLLDGWSMPILVQELFALYGTGGDDRALPPVPPFEAYLGWLDGLDEDAARSAWRHALAGVEEPTLVAPGATPDTAVRPEQVSILLTPERTAALTGFARARGLTLNTLIQGAWAILLAQLTGRDDVVFGATVSGRPAEISGVESMVGLFINTLPVRIALRPAESLADLLERIQDEQSDLMDHQHLGLPAIQELAGVGELFDTLAVLENYPLDPEMLKAPGDLTVTHIDGRDATHYPMTLVVLPGERIEIRLNHRPDVIDPASARDLAARLERLFTLFTEAPQQPVGRLDLLDDAARAQVLTEWNDTAREVPARTFPALVEEQTRRTPDRTAVAYDGGSLSYAELADRSNRLAHWLISHGVGPERIVALLLGRSVDIVVAQLAVLKAGGAYLPVDPDYPDERIAHMLTDSGPALVLTTSELATRAPVADPVLMDRLDLTASPATDPTDADRRGALALAHPAYVIYTSGSTGLPKGVTVTHAGIATFSATQIERFAVDADSRVLQFASPSFDASVLELTMSLPAGATLVVPPPGPLADQDLARVLAEHRITHALIPPAALATVPPADLPAFRCLLVGGDATNSALVDRWAPGRTMINLYGPTESTVAATLSAPLAAGTGTPPIGRPIENTRAYVLDGSLRPVAPGTVGELYLAGHGLARGYLGRPGLTAERFVANPFGEPGERMYRTGDLVRWTADGELDYLGRSDGQVKLRGFRIELGEIESVLAAHPGVDQVAVVLREDRPGDKRLVAYTVPAAGRTVERAELKAHAAESL</sequence>
<protein>
    <submittedName>
        <fullName evidence="7">Amino acid adenylation domain-containing protein</fullName>
    </submittedName>
</protein>
<proteinExistence type="predicted"/>
<keyword evidence="4" id="KW-0677">Repeat</keyword>
<dbReference type="InterPro" id="IPR020806">
    <property type="entry name" value="PKS_PP-bd"/>
</dbReference>